<gene>
    <name evidence="9" type="ORF">O9H85_31890</name>
</gene>
<evidence type="ECO:0000256" key="1">
    <source>
        <dbReference type="ARBA" id="ARBA00004651"/>
    </source>
</evidence>
<comment type="caution">
    <text evidence="9">The sequence shown here is derived from an EMBL/GenBank/DDBJ whole genome shotgun (WGS) entry which is preliminary data.</text>
</comment>
<keyword evidence="5 7" id="KW-1133">Transmembrane helix</keyword>
<evidence type="ECO:0000256" key="2">
    <source>
        <dbReference type="ARBA" id="ARBA00006448"/>
    </source>
</evidence>
<sequence length="286" mass="32752">MPDWLEVVLRTEFAIITLFVLTRLLGKRQVSQLSLFEYINGISLGGLAVYISLHREAKWYLGFVSLSVWILMSLGIEYLQLKSKTARNWIDSKETIVIKNGKILENNLKKERITSDELLEQLRKKNIFKTSDVEFAIIEPNGEINALVKNEHQPLTAAHLGIRVKPEQEPQTVIMDGAIMDEPLARTGMNREWLHTELEKLGVTIENVFLGQVDSYGEFHADLFDDRITVPEPQQRASLLAQLKKCEADLEMFGLSTNNEPIKQMYLQCSKKLEKMISDLKPLLIQ</sequence>
<reference evidence="9 10" key="1">
    <citation type="submission" date="2022-12" db="EMBL/GenBank/DDBJ databases">
        <title>Draft genome sequence of Paenibacillus sp. dW9.</title>
        <authorList>
            <person name="Choi E.-W."/>
            <person name="Kim D.-U."/>
        </authorList>
    </citation>
    <scope>NUCLEOTIDE SEQUENCE [LARGE SCALE GENOMIC DNA]</scope>
    <source>
        <strain evidence="10">dW9</strain>
    </source>
</reference>
<evidence type="ECO:0000256" key="6">
    <source>
        <dbReference type="ARBA" id="ARBA00023136"/>
    </source>
</evidence>
<dbReference type="Pfam" id="PF04239">
    <property type="entry name" value="DUF421"/>
    <property type="match status" value="1"/>
</dbReference>
<dbReference type="InterPro" id="IPR012452">
    <property type="entry name" value="DUF1657"/>
</dbReference>
<dbReference type="Pfam" id="PF07870">
    <property type="entry name" value="DUF1657"/>
    <property type="match status" value="1"/>
</dbReference>
<comment type="subcellular location">
    <subcellularLocation>
        <location evidence="1">Cell membrane</location>
        <topology evidence="1">Multi-pass membrane protein</topology>
    </subcellularLocation>
</comment>
<keyword evidence="4 7" id="KW-0812">Transmembrane</keyword>
<evidence type="ECO:0000313" key="9">
    <source>
        <dbReference type="EMBL" id="MCZ8516881.1"/>
    </source>
</evidence>
<evidence type="ECO:0000259" key="8">
    <source>
        <dbReference type="Pfam" id="PF04239"/>
    </source>
</evidence>
<keyword evidence="3" id="KW-1003">Cell membrane</keyword>
<accession>A0ABT4QJ25</accession>
<protein>
    <submittedName>
        <fullName evidence="9">DUF421 domain-containing protein</fullName>
    </submittedName>
</protein>
<evidence type="ECO:0000256" key="3">
    <source>
        <dbReference type="ARBA" id="ARBA00022475"/>
    </source>
</evidence>
<dbReference type="InterPro" id="IPR023090">
    <property type="entry name" value="UPF0702_alpha/beta_dom_sf"/>
</dbReference>
<evidence type="ECO:0000313" key="10">
    <source>
        <dbReference type="Proteomes" id="UP001527882"/>
    </source>
</evidence>
<dbReference type="PANTHER" id="PTHR34582:SF7">
    <property type="entry name" value="UPF0702 TRANSMEMBRANE PROTEIN YDFS"/>
    <property type="match status" value="1"/>
</dbReference>
<feature type="transmembrane region" description="Helical" evidence="7">
    <location>
        <begin position="33"/>
        <end position="53"/>
    </location>
</feature>
<feature type="transmembrane region" description="Helical" evidence="7">
    <location>
        <begin position="7"/>
        <end position="26"/>
    </location>
</feature>
<evidence type="ECO:0000256" key="4">
    <source>
        <dbReference type="ARBA" id="ARBA00022692"/>
    </source>
</evidence>
<name>A0ABT4QJ25_9BACL</name>
<feature type="transmembrane region" description="Helical" evidence="7">
    <location>
        <begin position="59"/>
        <end position="79"/>
    </location>
</feature>
<proteinExistence type="inferred from homology"/>
<dbReference type="Proteomes" id="UP001527882">
    <property type="component" value="Unassembled WGS sequence"/>
</dbReference>
<dbReference type="PANTHER" id="PTHR34582">
    <property type="entry name" value="UPF0702 TRANSMEMBRANE PROTEIN YCAP"/>
    <property type="match status" value="1"/>
</dbReference>
<evidence type="ECO:0000256" key="5">
    <source>
        <dbReference type="ARBA" id="ARBA00022989"/>
    </source>
</evidence>
<feature type="domain" description="YetF C-terminal" evidence="8">
    <location>
        <begin position="82"/>
        <end position="214"/>
    </location>
</feature>
<keyword evidence="6 7" id="KW-0472">Membrane</keyword>
<dbReference type="EMBL" id="JAQAGZ010000028">
    <property type="protein sequence ID" value="MCZ8516881.1"/>
    <property type="molecule type" value="Genomic_DNA"/>
</dbReference>
<keyword evidence="10" id="KW-1185">Reference proteome</keyword>
<dbReference type="RefSeq" id="WP_269885414.1">
    <property type="nucleotide sequence ID" value="NZ_JAQAGZ010000028.1"/>
</dbReference>
<organism evidence="9 10">
    <name type="scientific">Paenibacillus gyeongsangnamensis</name>
    <dbReference type="NCBI Taxonomy" id="3388067"/>
    <lineage>
        <taxon>Bacteria</taxon>
        <taxon>Bacillati</taxon>
        <taxon>Bacillota</taxon>
        <taxon>Bacilli</taxon>
        <taxon>Bacillales</taxon>
        <taxon>Paenibacillaceae</taxon>
        <taxon>Paenibacillus</taxon>
    </lineage>
</organism>
<comment type="similarity">
    <text evidence="2">Belongs to the UPF0702 family.</text>
</comment>
<dbReference type="InterPro" id="IPR007353">
    <property type="entry name" value="DUF421"/>
</dbReference>
<dbReference type="Gene3D" id="3.30.240.20">
    <property type="entry name" value="bsu07140 like domains"/>
    <property type="match status" value="2"/>
</dbReference>
<evidence type="ECO:0000256" key="7">
    <source>
        <dbReference type="SAM" id="Phobius"/>
    </source>
</evidence>